<evidence type="ECO:0000313" key="4">
    <source>
        <dbReference type="Proteomes" id="UP000317778"/>
    </source>
</evidence>
<accession>A0A532V697</accession>
<organism evidence="3 4">
    <name type="scientific">candidate division TA06 bacterium B3_TA06</name>
    <dbReference type="NCBI Taxonomy" id="2012487"/>
    <lineage>
        <taxon>Bacteria</taxon>
        <taxon>Bacteria division TA06</taxon>
    </lineage>
</organism>
<comment type="caution">
    <text evidence="3">The sequence shown here is derived from an EMBL/GenBank/DDBJ whole genome shotgun (WGS) entry which is preliminary data.</text>
</comment>
<evidence type="ECO:0000259" key="2">
    <source>
        <dbReference type="PROSITE" id="PS51178"/>
    </source>
</evidence>
<keyword evidence="1" id="KW-0812">Transmembrane</keyword>
<feature type="domain" description="PASTA" evidence="2">
    <location>
        <begin position="108"/>
        <end position="174"/>
    </location>
</feature>
<evidence type="ECO:0000256" key="1">
    <source>
        <dbReference type="SAM" id="Phobius"/>
    </source>
</evidence>
<dbReference type="Proteomes" id="UP000317778">
    <property type="component" value="Unassembled WGS sequence"/>
</dbReference>
<protein>
    <recommendedName>
        <fullName evidence="2">PASTA domain-containing protein</fullName>
    </recommendedName>
</protein>
<dbReference type="InterPro" id="IPR005543">
    <property type="entry name" value="PASTA_dom"/>
</dbReference>
<proteinExistence type="predicted"/>
<feature type="domain" description="PASTA" evidence="2">
    <location>
        <begin position="175"/>
        <end position="242"/>
    </location>
</feature>
<reference evidence="3 4" key="1">
    <citation type="submission" date="2017-06" db="EMBL/GenBank/DDBJ databases">
        <title>Novel microbial phyla capable of carbon fixation and sulfur reduction in deep-sea sediments.</title>
        <authorList>
            <person name="Huang J."/>
            <person name="Baker B."/>
            <person name="Wang Y."/>
        </authorList>
    </citation>
    <scope>NUCLEOTIDE SEQUENCE [LARGE SCALE GENOMIC DNA]</scope>
    <source>
        <strain evidence="3">B3_TA06</strain>
    </source>
</reference>
<dbReference type="CDD" id="cd06577">
    <property type="entry name" value="PASTA_pknB"/>
    <property type="match status" value="2"/>
</dbReference>
<dbReference type="Pfam" id="PF03793">
    <property type="entry name" value="PASTA"/>
    <property type="match status" value="2"/>
</dbReference>
<keyword evidence="1" id="KW-1133">Transmembrane helix</keyword>
<dbReference type="AlphaFoldDB" id="A0A532V697"/>
<dbReference type="Gene3D" id="3.30.10.20">
    <property type="match status" value="3"/>
</dbReference>
<sequence length="245" mass="26113">MNEQKRSNNRALWISVLICAGVALLISAGVTLGLQIPGFLARRPRPTPEIVGLSVEEAEVVVEPYRFVILPVGENPSDLEEGVILSQDPEPAEPICLGGIIRVVLSTGRPIIEVPQLAGFELLHATELLQAAGLFVSDVVSKHDTLAEDLVIGTDPEAGTAVEKGSKVTLFVSLGPELVEVPKVTGRKLSTARKTIEEQGFVVGAITYRVTGEYYQGTVMKQTPKAGEMAPKGSQIDLVVAGVLR</sequence>
<gene>
    <name evidence="3" type="ORF">CEE36_06530</name>
</gene>
<dbReference type="PROSITE" id="PS51178">
    <property type="entry name" value="PASTA"/>
    <property type="match status" value="3"/>
</dbReference>
<feature type="domain" description="PASTA" evidence="2">
    <location>
        <begin position="45"/>
        <end position="107"/>
    </location>
</feature>
<feature type="transmembrane region" description="Helical" evidence="1">
    <location>
        <begin position="12"/>
        <end position="34"/>
    </location>
</feature>
<evidence type="ECO:0000313" key="3">
    <source>
        <dbReference type="EMBL" id="TKJ42734.1"/>
    </source>
</evidence>
<dbReference type="SMART" id="SM00740">
    <property type="entry name" value="PASTA"/>
    <property type="match status" value="3"/>
</dbReference>
<name>A0A532V697_UNCT6</name>
<keyword evidence="1" id="KW-0472">Membrane</keyword>
<dbReference type="EMBL" id="NJBO01000009">
    <property type="protein sequence ID" value="TKJ42734.1"/>
    <property type="molecule type" value="Genomic_DNA"/>
</dbReference>